<evidence type="ECO:0000256" key="4">
    <source>
        <dbReference type="ARBA" id="ARBA00012568"/>
    </source>
</evidence>
<evidence type="ECO:0000313" key="12">
    <source>
        <dbReference type="EMBL" id="MST92571.1"/>
    </source>
</evidence>
<evidence type="ECO:0000259" key="10">
    <source>
        <dbReference type="Pfam" id="PF00561"/>
    </source>
</evidence>
<keyword evidence="8 12" id="KW-0378">Hydrolase</keyword>
<dbReference type="GeneID" id="42855820"/>
<dbReference type="GO" id="GO:0004177">
    <property type="term" value="F:aminopeptidase activity"/>
    <property type="evidence" value="ECO:0007669"/>
    <property type="project" value="UniProtKB-KW"/>
</dbReference>
<keyword evidence="7" id="KW-0645">Protease</keyword>
<comment type="caution">
    <text evidence="11">The sequence shown here is derived from an EMBL/GenBank/DDBJ whole genome shotgun (WGS) entry which is preliminary data.</text>
</comment>
<dbReference type="InterPro" id="IPR002410">
    <property type="entry name" value="Peptidase_S33"/>
</dbReference>
<dbReference type="EMBL" id="VUNJ01000012">
    <property type="protein sequence ID" value="MST92571.1"/>
    <property type="molecule type" value="Genomic_DNA"/>
</dbReference>
<keyword evidence="5" id="KW-0031">Aminopeptidase</keyword>
<dbReference type="PRINTS" id="PR00793">
    <property type="entry name" value="PROAMNOPTASE"/>
</dbReference>
<evidence type="ECO:0000256" key="3">
    <source>
        <dbReference type="ARBA" id="ARBA00010088"/>
    </source>
</evidence>
<evidence type="ECO:0000256" key="5">
    <source>
        <dbReference type="ARBA" id="ARBA00022438"/>
    </source>
</evidence>
<dbReference type="RefSeq" id="WP_050004656.1">
    <property type="nucleotide sequence ID" value="NZ_CAUBPW010000008.1"/>
</dbReference>
<evidence type="ECO:0000256" key="8">
    <source>
        <dbReference type="ARBA" id="ARBA00022801"/>
    </source>
</evidence>
<dbReference type="EMBL" id="JXXK01000003">
    <property type="protein sequence ID" value="KJF41000.1"/>
    <property type="molecule type" value="Genomic_DNA"/>
</dbReference>
<evidence type="ECO:0000256" key="2">
    <source>
        <dbReference type="ARBA" id="ARBA00004496"/>
    </source>
</evidence>
<dbReference type="Proteomes" id="UP000032483">
    <property type="component" value="Unassembled WGS sequence"/>
</dbReference>
<dbReference type="InterPro" id="IPR029058">
    <property type="entry name" value="AB_hydrolase_fold"/>
</dbReference>
<dbReference type="InterPro" id="IPR000073">
    <property type="entry name" value="AB_hydrolase_1"/>
</dbReference>
<evidence type="ECO:0000313" key="14">
    <source>
        <dbReference type="Proteomes" id="UP000431913"/>
    </source>
</evidence>
<sequence>MEYEIDEVRKISIGGVGQKIHIRGEKRTNPVLLFLHGGPGISNRDSVVNREKDLCDVFTIVAWDQRGTGGSYWGVKKETLNLEQLISDAAELVEYLCAALEKEKLFVWGGSWGTELGTYLCFRYPEHIAGYVGSGQLVNGVLNEELSYDFAMDEAKKAGDTKAVSTLERIGRPVDGCYREVFKGMMAQRRIMKKYGGHSMNKGTYWTDTALPLLRSREFSFTDKLGLALGYKRCLTYMWPTTSKCDFPRECTRFAMPYYIFQGAHDNNTPSALVQAYYDAIEAPDKDLIWFEHSAHGPLREEPETYKRLLREKLLQWI</sequence>
<organism evidence="11 13">
    <name type="scientific">Ruthenibacterium lactatiformans</name>
    <dbReference type="NCBI Taxonomy" id="1550024"/>
    <lineage>
        <taxon>Bacteria</taxon>
        <taxon>Bacillati</taxon>
        <taxon>Bacillota</taxon>
        <taxon>Clostridia</taxon>
        <taxon>Eubacteriales</taxon>
        <taxon>Oscillospiraceae</taxon>
        <taxon>Ruthenibacterium</taxon>
    </lineage>
</organism>
<accession>A0A0D8J1Z0</accession>
<keyword evidence="13" id="KW-1185">Reference proteome</keyword>
<dbReference type="PANTHER" id="PTHR43722">
    <property type="entry name" value="PROLINE IMINOPEPTIDASE"/>
    <property type="match status" value="1"/>
</dbReference>
<evidence type="ECO:0000256" key="7">
    <source>
        <dbReference type="ARBA" id="ARBA00022670"/>
    </source>
</evidence>
<dbReference type="PANTHER" id="PTHR43722:SF1">
    <property type="entry name" value="PROLINE IMINOPEPTIDASE"/>
    <property type="match status" value="1"/>
</dbReference>
<evidence type="ECO:0000256" key="6">
    <source>
        <dbReference type="ARBA" id="ARBA00022490"/>
    </source>
</evidence>
<dbReference type="EC" id="3.4.11.5" evidence="4"/>
<gene>
    <name evidence="12" type="ORF">FYJ76_11625</name>
    <name evidence="11" type="ORF">TQ39_04120</name>
</gene>
<dbReference type="Pfam" id="PF00561">
    <property type="entry name" value="Abhydrolase_1"/>
    <property type="match status" value="1"/>
</dbReference>
<evidence type="ECO:0000313" key="13">
    <source>
        <dbReference type="Proteomes" id="UP000032483"/>
    </source>
</evidence>
<dbReference type="GO" id="GO:0006508">
    <property type="term" value="P:proteolysis"/>
    <property type="evidence" value="ECO:0007669"/>
    <property type="project" value="UniProtKB-KW"/>
</dbReference>
<name>A0A0D8J1Z0_9FIRM</name>
<dbReference type="Proteomes" id="UP000431913">
    <property type="component" value="Unassembled WGS sequence"/>
</dbReference>
<dbReference type="Gene3D" id="3.40.50.1820">
    <property type="entry name" value="alpha/beta hydrolase"/>
    <property type="match status" value="1"/>
</dbReference>
<dbReference type="InterPro" id="IPR005944">
    <property type="entry name" value="Pro_iminopeptidase"/>
</dbReference>
<reference evidence="12 14" key="2">
    <citation type="submission" date="2019-08" db="EMBL/GenBank/DDBJ databases">
        <title>In-depth cultivation of the pig gut microbiome towards novel bacterial diversity and tailored functional studies.</title>
        <authorList>
            <person name="Wylensek D."/>
            <person name="Hitch T.C.A."/>
            <person name="Clavel T."/>
        </authorList>
    </citation>
    <scope>NUCLEOTIDE SEQUENCE [LARGE SCALE GENOMIC DNA]</scope>
    <source>
        <strain evidence="12 14">WCA3-601-WT-6J</strain>
    </source>
</reference>
<reference evidence="11" key="1">
    <citation type="submission" date="2015-02" db="EMBL/GenBank/DDBJ databases">
        <title>A novel member of the family Ruminococcaceae isolated from human feces.</title>
        <authorList>
            <person name="Shkoporov A.N."/>
            <person name="Chaplin A.V."/>
            <person name="Motuzova O.V."/>
            <person name="Kafarskaia L.I."/>
            <person name="Khokhlova E.V."/>
            <person name="Efimov B.A."/>
        </authorList>
    </citation>
    <scope>NUCLEOTIDE SEQUENCE [LARGE SCALE GENOMIC DNA]</scope>
    <source>
        <strain evidence="11">585-1</strain>
    </source>
</reference>
<protein>
    <recommendedName>
        <fullName evidence="4">prolyl aminopeptidase</fullName>
        <ecNumber evidence="4">3.4.11.5</ecNumber>
    </recommendedName>
    <alternativeName>
        <fullName evidence="9">Prolyl aminopeptidase</fullName>
    </alternativeName>
</protein>
<evidence type="ECO:0000256" key="1">
    <source>
        <dbReference type="ARBA" id="ARBA00001585"/>
    </source>
</evidence>
<dbReference type="GO" id="GO:0005737">
    <property type="term" value="C:cytoplasm"/>
    <property type="evidence" value="ECO:0007669"/>
    <property type="project" value="UniProtKB-SubCell"/>
</dbReference>
<comment type="similarity">
    <text evidence="3">Belongs to the peptidase S33 family.</text>
</comment>
<feature type="domain" description="AB hydrolase-1" evidence="10">
    <location>
        <begin position="30"/>
        <end position="158"/>
    </location>
</feature>
<comment type="catalytic activity">
    <reaction evidence="1">
        <text>Release of N-terminal proline from a peptide.</text>
        <dbReference type="EC" id="3.4.11.5"/>
    </reaction>
</comment>
<keyword evidence="6" id="KW-0963">Cytoplasm</keyword>
<comment type="subcellular location">
    <subcellularLocation>
        <location evidence="2">Cytoplasm</location>
    </subcellularLocation>
</comment>
<proteinExistence type="inferred from homology"/>
<dbReference type="SUPFAM" id="SSF53474">
    <property type="entry name" value="alpha/beta-Hydrolases"/>
    <property type="match status" value="1"/>
</dbReference>
<dbReference type="AlphaFoldDB" id="A0A0D8J1Z0"/>
<evidence type="ECO:0000313" key="11">
    <source>
        <dbReference type="EMBL" id="KJF41000.1"/>
    </source>
</evidence>
<evidence type="ECO:0000256" key="9">
    <source>
        <dbReference type="ARBA" id="ARBA00029605"/>
    </source>
</evidence>